<protein>
    <submittedName>
        <fullName evidence="6">Dihydroxyacetone kinase</fullName>
    </submittedName>
</protein>
<dbReference type="GO" id="GO:0004371">
    <property type="term" value="F:glycerone kinase activity"/>
    <property type="evidence" value="ECO:0007669"/>
    <property type="project" value="InterPro"/>
</dbReference>
<sequence length="334" mass="36368">MARNPKKLLNNPTEVPSEQLEGLLYACRGKLLKVDGYSGVYREDIRNDQVVVVSGGGSGHEPMFAGYVGQGLADAAALGEIFASPSPDIIIETTKAAEKGKGVLFVYGNYAGDNMNFDIAAELLEEDGIQVKTVRVTDDISAAPISKMSDRRGVAGDMYVLKIAGAAVASGYDLEQVYEATKKANFNTRTIGVALGACSIPQTGKFNFELADDELELGMGIHGEPGVRRQKMTTADEINGEMVERLCNDIELQSGDKVCVTVNNLGGSTYTELLIAYRKVYQELTARNIQIHDVLIGPYCTSQEMAGYSITIFRLDDELQKLYDMPCDSFAWRK</sequence>
<dbReference type="GO" id="GO:0005524">
    <property type="term" value="F:ATP binding"/>
    <property type="evidence" value="ECO:0007669"/>
    <property type="project" value="UniProtKB-KW"/>
</dbReference>
<dbReference type="AlphaFoldDB" id="A0A0A2XG87"/>
<evidence type="ECO:0000259" key="5">
    <source>
        <dbReference type="PROSITE" id="PS51481"/>
    </source>
</evidence>
<evidence type="ECO:0000256" key="4">
    <source>
        <dbReference type="ARBA" id="ARBA00022840"/>
    </source>
</evidence>
<dbReference type="FunFam" id="3.40.50.10440:FF:000001">
    <property type="entry name" value="Dihydroxyacetone kinase, DhaK subunit"/>
    <property type="match status" value="1"/>
</dbReference>
<dbReference type="RefSeq" id="WP_039084852.1">
    <property type="nucleotide sequence ID" value="NZ_JPXS01000068.1"/>
</dbReference>
<dbReference type="SUPFAM" id="SSF82549">
    <property type="entry name" value="DAK1/DegV-like"/>
    <property type="match status" value="1"/>
</dbReference>
<dbReference type="InterPro" id="IPR004006">
    <property type="entry name" value="DhaK_dom"/>
</dbReference>
<dbReference type="PROSITE" id="PS51481">
    <property type="entry name" value="DHAK"/>
    <property type="match status" value="1"/>
</dbReference>
<dbReference type="GO" id="GO:0005829">
    <property type="term" value="C:cytosol"/>
    <property type="evidence" value="ECO:0007669"/>
    <property type="project" value="TreeGrafter"/>
</dbReference>
<dbReference type="Gene3D" id="3.30.1180.20">
    <property type="entry name" value="Dihydroxyacetone kinase, domain 2"/>
    <property type="match status" value="1"/>
</dbReference>
<dbReference type="PANTHER" id="PTHR28629:SF4">
    <property type="entry name" value="TRIOKINASE_FMN CYCLASE"/>
    <property type="match status" value="1"/>
</dbReference>
<feature type="domain" description="DhaK" evidence="5">
    <location>
        <begin position="11"/>
        <end position="332"/>
    </location>
</feature>
<reference evidence="6 7" key="1">
    <citation type="submission" date="2014-08" db="EMBL/GenBank/DDBJ databases">
        <title>Chaperone-usher fimbriae in a diverse selection of Gallibacterium genomes.</title>
        <authorList>
            <person name="Kudirkiene E."/>
            <person name="Bager R.J."/>
            <person name="Johnson T.J."/>
            <person name="Bojesen A.M."/>
        </authorList>
    </citation>
    <scope>NUCLEOTIDE SEQUENCE [LARGE SCALE GENOMIC DNA]</scope>
    <source>
        <strain evidence="6 7">20558/3kl.</strain>
    </source>
</reference>
<dbReference type="Proteomes" id="UP000030526">
    <property type="component" value="Unassembled WGS sequence"/>
</dbReference>
<evidence type="ECO:0000256" key="2">
    <source>
        <dbReference type="ARBA" id="ARBA00022741"/>
    </source>
</evidence>
<dbReference type="InterPro" id="IPR050861">
    <property type="entry name" value="Dihydroxyacetone_Kinase"/>
</dbReference>
<dbReference type="FunFam" id="3.30.1180.20:FF:000001">
    <property type="entry name" value="Dihydroxyacetone kinase 1"/>
    <property type="match status" value="1"/>
</dbReference>
<gene>
    <name evidence="6" type="ORF">JP32_10915</name>
</gene>
<dbReference type="Pfam" id="PF02733">
    <property type="entry name" value="Dak1"/>
    <property type="match status" value="1"/>
</dbReference>
<proteinExistence type="predicted"/>
<keyword evidence="3 6" id="KW-0418">Kinase</keyword>
<evidence type="ECO:0000256" key="3">
    <source>
        <dbReference type="ARBA" id="ARBA00022777"/>
    </source>
</evidence>
<organism evidence="6 7">
    <name type="scientific">Gallibacterium anatis</name>
    <dbReference type="NCBI Taxonomy" id="750"/>
    <lineage>
        <taxon>Bacteria</taxon>
        <taxon>Pseudomonadati</taxon>
        <taxon>Pseudomonadota</taxon>
        <taxon>Gammaproteobacteria</taxon>
        <taxon>Pasteurellales</taxon>
        <taxon>Pasteurellaceae</taxon>
        <taxon>Gallibacterium</taxon>
    </lineage>
</organism>
<accession>A0A0A2XG87</accession>
<name>A0A0A2XG87_9PAST</name>
<comment type="caution">
    <text evidence="6">The sequence shown here is derived from an EMBL/GenBank/DDBJ whole genome shotgun (WGS) entry which is preliminary data.</text>
</comment>
<keyword evidence="1" id="KW-0808">Transferase</keyword>
<keyword evidence="4" id="KW-0067">ATP-binding</keyword>
<dbReference type="Gene3D" id="3.40.50.10440">
    <property type="entry name" value="Dihydroxyacetone kinase, domain 1"/>
    <property type="match status" value="1"/>
</dbReference>
<dbReference type="GO" id="GO:0019563">
    <property type="term" value="P:glycerol catabolic process"/>
    <property type="evidence" value="ECO:0007669"/>
    <property type="project" value="TreeGrafter"/>
</dbReference>
<dbReference type="PANTHER" id="PTHR28629">
    <property type="entry name" value="TRIOKINASE/FMN CYCLASE"/>
    <property type="match status" value="1"/>
</dbReference>
<evidence type="ECO:0000313" key="7">
    <source>
        <dbReference type="Proteomes" id="UP000030526"/>
    </source>
</evidence>
<evidence type="ECO:0000313" key="6">
    <source>
        <dbReference type="EMBL" id="KGQ29645.1"/>
    </source>
</evidence>
<dbReference type="EMBL" id="JPXS01000068">
    <property type="protein sequence ID" value="KGQ29645.1"/>
    <property type="molecule type" value="Genomic_DNA"/>
</dbReference>
<keyword evidence="2" id="KW-0547">Nucleotide-binding</keyword>
<evidence type="ECO:0000256" key="1">
    <source>
        <dbReference type="ARBA" id="ARBA00022679"/>
    </source>
</evidence>